<dbReference type="GO" id="GO:0004222">
    <property type="term" value="F:metalloendopeptidase activity"/>
    <property type="evidence" value="ECO:0007669"/>
    <property type="project" value="TreeGrafter"/>
</dbReference>
<feature type="domain" description="M23ase beta-sheet core" evidence="2">
    <location>
        <begin position="195"/>
        <end position="290"/>
    </location>
</feature>
<reference evidence="3 4" key="1">
    <citation type="submission" date="2019-03" db="EMBL/GenBank/DDBJ databases">
        <title>Single cell metagenomics reveals metabolic interactions within the superorganism composed of flagellate Streblomastix strix and complex community of Bacteroidetes bacteria on its surface.</title>
        <authorList>
            <person name="Treitli S.C."/>
            <person name="Kolisko M."/>
            <person name="Husnik F."/>
            <person name="Keeling P."/>
            <person name="Hampl V."/>
        </authorList>
    </citation>
    <scope>NUCLEOTIDE SEQUENCE [LARGE SCALE GENOMIC DNA]</scope>
    <source>
        <strain evidence="3">St1</strain>
    </source>
</reference>
<dbReference type="AlphaFoldDB" id="A0A5M8P112"/>
<evidence type="ECO:0000256" key="1">
    <source>
        <dbReference type="SAM" id="Phobius"/>
    </source>
</evidence>
<protein>
    <submittedName>
        <fullName evidence="3">Murein DD-endopeptidase MepM</fullName>
        <ecNumber evidence="3">3.4.24.-</ecNumber>
    </submittedName>
</protein>
<dbReference type="PANTHER" id="PTHR21666:SF286">
    <property type="entry name" value="LIPOPROTEIN NLPD"/>
    <property type="match status" value="1"/>
</dbReference>
<dbReference type="InterPro" id="IPR011055">
    <property type="entry name" value="Dup_hybrid_motif"/>
</dbReference>
<proteinExistence type="predicted"/>
<dbReference type="Pfam" id="PF01551">
    <property type="entry name" value="Peptidase_M23"/>
    <property type="match status" value="1"/>
</dbReference>
<comment type="caution">
    <text evidence="3">The sequence shown here is derived from an EMBL/GenBank/DDBJ whole genome shotgun (WGS) entry which is preliminary data.</text>
</comment>
<organism evidence="3 4">
    <name type="scientific">Candidatus Ordinivivax streblomastigis</name>
    <dbReference type="NCBI Taxonomy" id="2540710"/>
    <lineage>
        <taxon>Bacteria</taxon>
        <taxon>Pseudomonadati</taxon>
        <taxon>Bacteroidota</taxon>
        <taxon>Bacteroidia</taxon>
        <taxon>Bacteroidales</taxon>
        <taxon>Candidatus Ordinivivax</taxon>
    </lineage>
</organism>
<evidence type="ECO:0000313" key="3">
    <source>
        <dbReference type="EMBL" id="KAA6302101.1"/>
    </source>
</evidence>
<dbReference type="FunFam" id="2.70.70.10:FF:000006">
    <property type="entry name" value="M23 family peptidase"/>
    <property type="match status" value="1"/>
</dbReference>
<keyword evidence="3" id="KW-0378">Hydrolase</keyword>
<dbReference type="CDD" id="cd12797">
    <property type="entry name" value="M23_peptidase"/>
    <property type="match status" value="1"/>
</dbReference>
<name>A0A5M8P112_9BACT</name>
<keyword evidence="1" id="KW-0812">Transmembrane</keyword>
<accession>A0A5M8P112</accession>
<evidence type="ECO:0000259" key="2">
    <source>
        <dbReference type="Pfam" id="PF01551"/>
    </source>
</evidence>
<dbReference type="InterPro" id="IPR016047">
    <property type="entry name" value="M23ase_b-sheet_dom"/>
</dbReference>
<keyword evidence="1" id="KW-0472">Membrane</keyword>
<sequence>MSKIFYKYNPQTLNYERVYPTAKQRIWSVFRHLFIGVMVGAIVFWIVSYKIDSPQEKLLKKNYILLLTQYQLLSRHLEEDEKILTELQQRDEDLYRVMFNADPLPREEDEREHRYDRWLTVPNAKLVIATTQKLDKLTQHLYVQSCSYDELVELIKTKEERIKNIPAIMPLSSKQMNRIGSGFGMRVHPIFGNLRMHTGIDLNAPTGTLIYATGNGIVESADWDGGYGYSVVINHAFGYKTRYGHCQTMKVRAGQKVSRGQIIATVGSTGTATGSHLHYEVIVKGQHDNPAKYFFMDLSPEEYSNMLYEAENR</sequence>
<dbReference type="Gene3D" id="2.70.70.10">
    <property type="entry name" value="Glucose Permease (Domain IIA)"/>
    <property type="match status" value="1"/>
</dbReference>
<dbReference type="InterPro" id="IPR050570">
    <property type="entry name" value="Cell_wall_metabolism_enzyme"/>
</dbReference>
<dbReference type="Proteomes" id="UP000324575">
    <property type="component" value="Unassembled WGS sequence"/>
</dbReference>
<dbReference type="PANTHER" id="PTHR21666">
    <property type="entry name" value="PEPTIDASE-RELATED"/>
    <property type="match status" value="1"/>
</dbReference>
<dbReference type="EMBL" id="SNRX01000010">
    <property type="protein sequence ID" value="KAA6302101.1"/>
    <property type="molecule type" value="Genomic_DNA"/>
</dbReference>
<keyword evidence="1" id="KW-1133">Transmembrane helix</keyword>
<dbReference type="EC" id="3.4.24.-" evidence="3"/>
<gene>
    <name evidence="3" type="ORF">EZS26_001702</name>
</gene>
<dbReference type="SUPFAM" id="SSF51261">
    <property type="entry name" value="Duplicated hybrid motif"/>
    <property type="match status" value="1"/>
</dbReference>
<feature type="transmembrane region" description="Helical" evidence="1">
    <location>
        <begin position="29"/>
        <end position="51"/>
    </location>
</feature>
<evidence type="ECO:0000313" key="4">
    <source>
        <dbReference type="Proteomes" id="UP000324575"/>
    </source>
</evidence>